<sequence length="67" mass="7782">MNLSYNIADTHGWGKYFETATFDKSRAYFGGSLRPSSVVFDPMTLNIEKKKYRETIKTVWLNNCLLL</sequence>
<evidence type="ECO:0000313" key="2">
    <source>
        <dbReference type="Proteomes" id="UP000298615"/>
    </source>
</evidence>
<reference evidence="1 2" key="1">
    <citation type="submission" date="2019-04" db="EMBL/GenBank/DDBJ databases">
        <title>Vagococcus sp. nov., isolated from faeces of yaks (Bos grunniens).</title>
        <authorList>
            <person name="Ge Y."/>
        </authorList>
    </citation>
    <scope>NUCLEOTIDE SEQUENCE [LARGE SCALE GENOMIC DNA]</scope>
    <source>
        <strain evidence="1 2">MN-17</strain>
    </source>
</reference>
<dbReference type="KEGG" id="vao:FA707_03110"/>
<dbReference type="Proteomes" id="UP000298615">
    <property type="component" value="Chromosome"/>
</dbReference>
<name>A0A4D7CUK7_9ENTE</name>
<keyword evidence="2" id="KW-1185">Reference proteome</keyword>
<evidence type="ECO:0000313" key="1">
    <source>
        <dbReference type="EMBL" id="QCI86011.1"/>
    </source>
</evidence>
<protein>
    <submittedName>
        <fullName evidence="1">Uncharacterized protein</fullName>
    </submittedName>
</protein>
<dbReference type="AlphaFoldDB" id="A0A4D7CUK7"/>
<proteinExistence type="predicted"/>
<organism evidence="1 2">
    <name type="scientific">Vagococcus zengguangii</name>
    <dbReference type="NCBI Taxonomy" id="2571750"/>
    <lineage>
        <taxon>Bacteria</taxon>
        <taxon>Bacillati</taxon>
        <taxon>Bacillota</taxon>
        <taxon>Bacilli</taxon>
        <taxon>Lactobacillales</taxon>
        <taxon>Enterococcaceae</taxon>
        <taxon>Vagococcus</taxon>
    </lineage>
</organism>
<accession>A0A4D7CUK7</accession>
<dbReference type="EMBL" id="CP039712">
    <property type="protein sequence ID" value="QCI86011.1"/>
    <property type="molecule type" value="Genomic_DNA"/>
</dbReference>
<gene>
    <name evidence="1" type="ORF">FA707_03110</name>
</gene>